<dbReference type="GO" id="GO:0072318">
    <property type="term" value="P:clathrin coat disassembly"/>
    <property type="evidence" value="ECO:0007669"/>
    <property type="project" value="TreeGrafter"/>
</dbReference>
<dbReference type="EMBL" id="AUSU01001671">
    <property type="protein sequence ID" value="EPS70465.1"/>
    <property type="molecule type" value="Genomic_DNA"/>
</dbReference>
<dbReference type="PANTHER" id="PTHR23172:SF69">
    <property type="entry name" value="CHAPERONE DNAJ-DOMAIN SUPERFAMILY PROTEIN"/>
    <property type="match status" value="1"/>
</dbReference>
<dbReference type="OrthoDB" id="911213at2759"/>
<feature type="compositionally biased region" description="Polar residues" evidence="1">
    <location>
        <begin position="94"/>
        <end position="104"/>
    </location>
</feature>
<dbReference type="FunFam" id="1.10.287.110:FF:000043">
    <property type="entry name" value="J-domain protein required for chloroplast accumulation response 1"/>
    <property type="match status" value="1"/>
</dbReference>
<proteinExistence type="predicted"/>
<evidence type="ECO:0000256" key="1">
    <source>
        <dbReference type="SAM" id="MobiDB-lite"/>
    </source>
</evidence>
<dbReference type="GO" id="GO:0005737">
    <property type="term" value="C:cytoplasm"/>
    <property type="evidence" value="ECO:0007669"/>
    <property type="project" value="TreeGrafter"/>
</dbReference>
<dbReference type="GO" id="GO:0030276">
    <property type="term" value="F:clathrin binding"/>
    <property type="evidence" value="ECO:0007669"/>
    <property type="project" value="TreeGrafter"/>
</dbReference>
<name>S8CUJ7_9LAMI</name>
<dbReference type="Proteomes" id="UP000015453">
    <property type="component" value="Unassembled WGS sequence"/>
</dbReference>
<dbReference type="Gene3D" id="1.10.287.110">
    <property type="entry name" value="DnaJ domain"/>
    <property type="match status" value="1"/>
</dbReference>
<organism evidence="2 3">
    <name type="scientific">Genlisea aurea</name>
    <dbReference type="NCBI Taxonomy" id="192259"/>
    <lineage>
        <taxon>Eukaryota</taxon>
        <taxon>Viridiplantae</taxon>
        <taxon>Streptophyta</taxon>
        <taxon>Embryophyta</taxon>
        <taxon>Tracheophyta</taxon>
        <taxon>Spermatophyta</taxon>
        <taxon>Magnoliopsida</taxon>
        <taxon>eudicotyledons</taxon>
        <taxon>Gunneridae</taxon>
        <taxon>Pentapetalae</taxon>
        <taxon>asterids</taxon>
        <taxon>lamiids</taxon>
        <taxon>Lamiales</taxon>
        <taxon>Lentibulariaceae</taxon>
        <taxon>Genlisea</taxon>
    </lineage>
</organism>
<dbReference type="AlphaFoldDB" id="S8CUJ7"/>
<dbReference type="PANTHER" id="PTHR23172">
    <property type="entry name" value="AUXILIN/CYCLIN G-ASSOCIATED KINASE-RELATED"/>
    <property type="match status" value="1"/>
</dbReference>
<dbReference type="SUPFAM" id="SSF46565">
    <property type="entry name" value="Chaperone J-domain"/>
    <property type="match status" value="1"/>
</dbReference>
<feature type="region of interest" description="Disordered" evidence="1">
    <location>
        <begin position="1"/>
        <end position="20"/>
    </location>
</feature>
<sequence>FGSCRKNASPETISLEPMSNCSLRVSADDLEPPNSPLPVKKLNEEEEEEDIMSCYTIEINHRDTTPEQPNAIDEAIAWAKQKTLSPKKQVVVSDGNSDALGSSVRTHRHSTPTEQENEKTLGQREKRMLDDKIMIWSAGKERDIRLLLCTLHHILWPNSGWLPIPLHNLIEIPKVKKGYQRARLCLHPDKLQQRGATPPQKYLAENAFSILQVAWSEFISMAVL</sequence>
<evidence type="ECO:0008006" key="4">
    <source>
        <dbReference type="Google" id="ProtNLM"/>
    </source>
</evidence>
<dbReference type="InterPro" id="IPR036869">
    <property type="entry name" value="J_dom_sf"/>
</dbReference>
<accession>S8CUJ7</accession>
<evidence type="ECO:0000313" key="3">
    <source>
        <dbReference type="Proteomes" id="UP000015453"/>
    </source>
</evidence>
<gene>
    <name evidence="2" type="ORF">M569_04304</name>
</gene>
<feature type="non-terminal residue" evidence="2">
    <location>
        <position position="1"/>
    </location>
</feature>
<feature type="compositionally biased region" description="Polar residues" evidence="1">
    <location>
        <begin position="9"/>
        <end position="20"/>
    </location>
</feature>
<dbReference type="GO" id="GO:0031982">
    <property type="term" value="C:vesicle"/>
    <property type="evidence" value="ECO:0007669"/>
    <property type="project" value="TreeGrafter"/>
</dbReference>
<keyword evidence="3" id="KW-1185">Reference proteome</keyword>
<protein>
    <recommendedName>
        <fullName evidence="4">J domain-containing protein</fullName>
    </recommendedName>
</protein>
<feature type="region of interest" description="Disordered" evidence="1">
    <location>
        <begin position="25"/>
        <end position="48"/>
    </location>
</feature>
<comment type="caution">
    <text evidence="2">The sequence shown here is derived from an EMBL/GenBank/DDBJ whole genome shotgun (WGS) entry which is preliminary data.</text>
</comment>
<reference evidence="2 3" key="1">
    <citation type="journal article" date="2013" name="BMC Genomics">
        <title>The miniature genome of a carnivorous plant Genlisea aurea contains a low number of genes and short non-coding sequences.</title>
        <authorList>
            <person name="Leushkin E.V."/>
            <person name="Sutormin R.A."/>
            <person name="Nabieva E.R."/>
            <person name="Penin A.A."/>
            <person name="Kondrashov A.S."/>
            <person name="Logacheva M.D."/>
        </authorList>
    </citation>
    <scope>NUCLEOTIDE SEQUENCE [LARGE SCALE GENOMIC DNA]</scope>
</reference>
<evidence type="ECO:0000313" key="2">
    <source>
        <dbReference type="EMBL" id="EPS70465.1"/>
    </source>
</evidence>
<dbReference type="GO" id="GO:0072583">
    <property type="term" value="P:clathrin-dependent endocytosis"/>
    <property type="evidence" value="ECO:0007669"/>
    <property type="project" value="TreeGrafter"/>
</dbReference>
<feature type="region of interest" description="Disordered" evidence="1">
    <location>
        <begin position="88"/>
        <end position="121"/>
    </location>
</feature>